<name>A0ABW3JDV3_9HYPH</name>
<feature type="domain" description="Glutamine amidotransferase" evidence="1">
    <location>
        <begin position="73"/>
        <end position="180"/>
    </location>
</feature>
<accession>A0ABW3JDV3</accession>
<proteinExistence type="predicted"/>
<dbReference type="GO" id="GO:0016787">
    <property type="term" value="F:hydrolase activity"/>
    <property type="evidence" value="ECO:0007669"/>
    <property type="project" value="UniProtKB-KW"/>
</dbReference>
<dbReference type="Pfam" id="PF00117">
    <property type="entry name" value="GATase"/>
    <property type="match status" value="1"/>
</dbReference>
<sequence>MKIGILETGHTPDEIRGSQGDYDDLFRAFLADKGLEFETYPVVDGVFPDSPNEADGWLITGSKHGAYEDHPWIPPLEEFIRAAYADSIPVVGICFGHQIVAQALGGKVVKFDGGWSVGATEYHLKGGEEARLIAWHQDQVVELPPEAEVEGYSEFCRYAVLRYGDKALTIQPHPEFTPTFSRALLEARGSTLPYDIAENAAASFDLPLDREAFSEQIADFFRASVDRLKVPANEEG</sequence>
<keyword evidence="3" id="KW-1185">Reference proteome</keyword>
<evidence type="ECO:0000259" key="1">
    <source>
        <dbReference type="Pfam" id="PF00117"/>
    </source>
</evidence>
<keyword evidence="2" id="KW-0315">Glutamine amidotransferase</keyword>
<dbReference type="PROSITE" id="PS51273">
    <property type="entry name" value="GATASE_TYPE_1"/>
    <property type="match status" value="1"/>
</dbReference>
<evidence type="ECO:0000313" key="2">
    <source>
        <dbReference type="EMBL" id="MFD0987966.1"/>
    </source>
</evidence>
<dbReference type="PANTHER" id="PTHR42695:SF5">
    <property type="entry name" value="GLUTAMINE AMIDOTRANSFERASE YLR126C-RELATED"/>
    <property type="match status" value="1"/>
</dbReference>
<gene>
    <name evidence="2" type="ORF">ACFQ2F_12740</name>
</gene>
<dbReference type="SUPFAM" id="SSF52317">
    <property type="entry name" value="Class I glutamine amidotransferase-like"/>
    <property type="match status" value="1"/>
</dbReference>
<dbReference type="EMBL" id="JBHTJO010000001">
    <property type="protein sequence ID" value="MFD0987966.1"/>
    <property type="molecule type" value="Genomic_DNA"/>
</dbReference>
<organism evidence="2 3">
    <name type="scientific">Methyloligella solikamskensis</name>
    <dbReference type="NCBI Taxonomy" id="1177756"/>
    <lineage>
        <taxon>Bacteria</taxon>
        <taxon>Pseudomonadati</taxon>
        <taxon>Pseudomonadota</taxon>
        <taxon>Alphaproteobacteria</taxon>
        <taxon>Hyphomicrobiales</taxon>
        <taxon>Hyphomicrobiaceae</taxon>
        <taxon>Methyloligella</taxon>
    </lineage>
</organism>
<dbReference type="PANTHER" id="PTHR42695">
    <property type="entry name" value="GLUTAMINE AMIDOTRANSFERASE YLR126C-RELATED"/>
    <property type="match status" value="1"/>
</dbReference>
<dbReference type="InterPro" id="IPR029062">
    <property type="entry name" value="Class_I_gatase-like"/>
</dbReference>
<dbReference type="RefSeq" id="WP_379090434.1">
    <property type="nucleotide sequence ID" value="NZ_JBHTJO010000001.1"/>
</dbReference>
<dbReference type="Proteomes" id="UP001597102">
    <property type="component" value="Unassembled WGS sequence"/>
</dbReference>
<protein>
    <submittedName>
        <fullName evidence="2">Type 1 glutamine amidotransferase</fullName>
        <ecNumber evidence="2">3.4.-.-</ecNumber>
    </submittedName>
</protein>
<evidence type="ECO:0000313" key="3">
    <source>
        <dbReference type="Proteomes" id="UP001597102"/>
    </source>
</evidence>
<comment type="caution">
    <text evidence="2">The sequence shown here is derived from an EMBL/GenBank/DDBJ whole genome shotgun (WGS) entry which is preliminary data.</text>
</comment>
<dbReference type="CDD" id="cd01741">
    <property type="entry name" value="GATase1_1"/>
    <property type="match status" value="1"/>
</dbReference>
<dbReference type="EC" id="3.4.-.-" evidence="2"/>
<dbReference type="InterPro" id="IPR017926">
    <property type="entry name" value="GATASE"/>
</dbReference>
<keyword evidence="2" id="KW-0378">Hydrolase</keyword>
<reference evidence="3" key="1">
    <citation type="journal article" date="2019" name="Int. J. Syst. Evol. Microbiol.">
        <title>The Global Catalogue of Microorganisms (GCM) 10K type strain sequencing project: providing services to taxonomists for standard genome sequencing and annotation.</title>
        <authorList>
            <consortium name="The Broad Institute Genomics Platform"/>
            <consortium name="The Broad Institute Genome Sequencing Center for Infectious Disease"/>
            <person name="Wu L."/>
            <person name="Ma J."/>
        </authorList>
    </citation>
    <scope>NUCLEOTIDE SEQUENCE [LARGE SCALE GENOMIC DNA]</scope>
    <source>
        <strain evidence="3">CCUG 61697</strain>
    </source>
</reference>
<dbReference type="InterPro" id="IPR044992">
    <property type="entry name" value="ChyE-like"/>
</dbReference>
<dbReference type="Gene3D" id="3.40.50.880">
    <property type="match status" value="1"/>
</dbReference>